<feature type="repeat" description="PPR" evidence="2">
    <location>
        <begin position="293"/>
        <end position="327"/>
    </location>
</feature>
<dbReference type="FunCoup" id="B9SZ72">
    <property type="interactions" value="253"/>
</dbReference>
<dbReference type="FunFam" id="1.25.40.10:FF:000031">
    <property type="entry name" value="Pentatricopeptide repeat-containing protein mitochondrial"/>
    <property type="match status" value="1"/>
</dbReference>
<dbReference type="eggNOG" id="KOG4197">
    <property type="taxonomic scope" value="Eukaryota"/>
</dbReference>
<proteinExistence type="predicted"/>
<dbReference type="InterPro" id="IPR002885">
    <property type="entry name" value="PPR_rpt"/>
</dbReference>
<dbReference type="Proteomes" id="UP000008311">
    <property type="component" value="Unassembled WGS sequence"/>
</dbReference>
<dbReference type="InterPro" id="IPR011990">
    <property type="entry name" value="TPR-like_helical_dom_sf"/>
</dbReference>
<reference evidence="4" key="1">
    <citation type="journal article" date="2010" name="Nat. Biotechnol.">
        <title>Draft genome sequence of the oilseed species Ricinus communis.</title>
        <authorList>
            <person name="Chan A.P."/>
            <person name="Crabtree J."/>
            <person name="Zhao Q."/>
            <person name="Lorenzi H."/>
            <person name="Orvis J."/>
            <person name="Puiu D."/>
            <person name="Melake-Berhan A."/>
            <person name="Jones K.M."/>
            <person name="Redman J."/>
            <person name="Chen G."/>
            <person name="Cahoon E.B."/>
            <person name="Gedil M."/>
            <person name="Stanke M."/>
            <person name="Haas B.J."/>
            <person name="Wortman J.R."/>
            <person name="Fraser-Liggett C.M."/>
            <person name="Ravel J."/>
            <person name="Rabinowicz P.D."/>
        </authorList>
    </citation>
    <scope>NUCLEOTIDE SEQUENCE [LARGE SCALE GENOMIC DNA]</scope>
    <source>
        <strain evidence="4">cv. Hale</strain>
    </source>
</reference>
<dbReference type="Pfam" id="PF01535">
    <property type="entry name" value="PPR"/>
    <property type="match status" value="1"/>
</dbReference>
<evidence type="ECO:0000256" key="1">
    <source>
        <dbReference type="ARBA" id="ARBA00022737"/>
    </source>
</evidence>
<dbReference type="PANTHER" id="PTHR47926:SF492">
    <property type="entry name" value="DYW DOMAIN-CONTAINING PROTEIN"/>
    <property type="match status" value="1"/>
</dbReference>
<name>B9SZ72_RICCO</name>
<dbReference type="GO" id="GO:0009451">
    <property type="term" value="P:RNA modification"/>
    <property type="evidence" value="ECO:0000318"/>
    <property type="project" value="GO_Central"/>
</dbReference>
<dbReference type="NCBIfam" id="TIGR00756">
    <property type="entry name" value="PPR"/>
    <property type="match status" value="3"/>
</dbReference>
<feature type="repeat" description="PPR" evidence="2">
    <location>
        <begin position="394"/>
        <end position="428"/>
    </location>
</feature>
<sequence length="517" mass="58104">MYRYGRGIRFLSTATRRKNANWDPIVSLELNHPSLLLLEKSNSRDNFKQILGQMMRSNLIGQTFPMSRLIFFSAISHPENLDMALILFNHYTPYPNLYIYNTMISALSSATAQPLYNSMLSTGIGPDKHTLLYLLHSARHVSEVKQVQCHAIILGLSTYRYLQNSLIKVYLENGLFCLAHKIFRQMPAPDVVSFNIMITGCAKQGCGLEAIQLLYDMMALDLKPDEFTMLGLLVSCGKLGEARFGKTVHAWIERRKSITSSNLILGNALLDMYVKCQELDLAHRTFSALTEKDVVSWNTIIAGCAKAGDLELARTLFDQMPCRDFVSWNSLIAEYANRGDFIIVRDLLYDMVAENVVPNNTTMASLISAAAEIGALDQGRWAHGWVIRMQIKIDAVLGSALIDMYCKCGSINNAFLIFNEIIEKDVILWTTMITGFAFHGYGSKALELFYEMQANVTPNEITFVSVLAACSHSGLVDQGIEIFNSLKQRHTDRAAFFQQSPSMLDTVAFKYTVRLPL</sequence>
<dbReference type="AlphaFoldDB" id="B9SZ72"/>
<dbReference type="InterPro" id="IPR046960">
    <property type="entry name" value="PPR_At4g14850-like_plant"/>
</dbReference>
<dbReference type="Gene3D" id="1.25.40.10">
    <property type="entry name" value="Tetratricopeptide repeat domain"/>
    <property type="match status" value="3"/>
</dbReference>
<dbReference type="PROSITE" id="PS51375">
    <property type="entry name" value="PPR"/>
    <property type="match status" value="3"/>
</dbReference>
<organism evidence="3 4">
    <name type="scientific">Ricinus communis</name>
    <name type="common">Castor bean</name>
    <dbReference type="NCBI Taxonomy" id="3988"/>
    <lineage>
        <taxon>Eukaryota</taxon>
        <taxon>Viridiplantae</taxon>
        <taxon>Streptophyta</taxon>
        <taxon>Embryophyta</taxon>
        <taxon>Tracheophyta</taxon>
        <taxon>Spermatophyta</taxon>
        <taxon>Magnoliopsida</taxon>
        <taxon>eudicotyledons</taxon>
        <taxon>Gunneridae</taxon>
        <taxon>Pentapetalae</taxon>
        <taxon>rosids</taxon>
        <taxon>fabids</taxon>
        <taxon>Malpighiales</taxon>
        <taxon>Euphorbiaceae</taxon>
        <taxon>Acalyphoideae</taxon>
        <taxon>Acalypheae</taxon>
        <taxon>Ricinus</taxon>
    </lineage>
</organism>
<accession>B9SZ72</accession>
<keyword evidence="1" id="KW-0677">Repeat</keyword>
<feature type="repeat" description="PPR" evidence="2">
    <location>
        <begin position="190"/>
        <end position="224"/>
    </location>
</feature>
<evidence type="ECO:0000256" key="2">
    <source>
        <dbReference type="PROSITE-ProRule" id="PRU00708"/>
    </source>
</evidence>
<protein>
    <submittedName>
        <fullName evidence="3">Pentatricopeptide repeat-containing protein, putative</fullName>
    </submittedName>
</protein>
<gene>
    <name evidence="3" type="ORF">RCOM_0484600</name>
</gene>
<dbReference type="Pfam" id="PF13041">
    <property type="entry name" value="PPR_2"/>
    <property type="match status" value="3"/>
</dbReference>
<dbReference type="PANTHER" id="PTHR47926">
    <property type="entry name" value="PENTATRICOPEPTIDE REPEAT-CONTAINING PROTEIN"/>
    <property type="match status" value="1"/>
</dbReference>
<dbReference type="GO" id="GO:0003723">
    <property type="term" value="F:RNA binding"/>
    <property type="evidence" value="ECO:0007669"/>
    <property type="project" value="InterPro"/>
</dbReference>
<evidence type="ECO:0000313" key="3">
    <source>
        <dbReference type="EMBL" id="EEF31104.1"/>
    </source>
</evidence>
<dbReference type="InParanoid" id="B9SZ72"/>
<keyword evidence="4" id="KW-1185">Reference proteome</keyword>
<dbReference type="EMBL" id="EQ974266">
    <property type="protein sequence ID" value="EEF31104.1"/>
    <property type="molecule type" value="Genomic_DNA"/>
</dbReference>
<evidence type="ECO:0000313" key="4">
    <source>
        <dbReference type="Proteomes" id="UP000008311"/>
    </source>
</evidence>